<dbReference type="RefSeq" id="WP_103127615.1">
    <property type="nucleotide sequence ID" value="NZ_BFAG01000001.1"/>
</dbReference>
<name>A0A2I9D103_9DEIO</name>
<keyword evidence="2" id="KW-1185">Reference proteome</keyword>
<dbReference type="AlphaFoldDB" id="A0A2I9D103"/>
<dbReference type="EMBL" id="BFAG01000001">
    <property type="protein sequence ID" value="GBF04026.1"/>
    <property type="molecule type" value="Genomic_DNA"/>
</dbReference>
<comment type="caution">
    <text evidence="1">The sequence shown here is derived from an EMBL/GenBank/DDBJ whole genome shotgun (WGS) entry which is preliminary data.</text>
</comment>
<dbReference type="CDD" id="cd11532">
    <property type="entry name" value="NTP-PPase_COG4997"/>
    <property type="match status" value="1"/>
</dbReference>
<evidence type="ECO:0008006" key="3">
    <source>
        <dbReference type="Google" id="ProtNLM"/>
    </source>
</evidence>
<dbReference type="OrthoDB" id="9813491at2"/>
<dbReference type="Proteomes" id="UP000236569">
    <property type="component" value="Unassembled WGS sequence"/>
</dbReference>
<evidence type="ECO:0000313" key="1">
    <source>
        <dbReference type="EMBL" id="GBF04026.1"/>
    </source>
</evidence>
<sequence length="95" mass="10787">MHGCRQLVRDQVPDLFPDSIYRKLIATEYAGALRNKLAEEVREYLADRTPEELADVLEVLRALAALHGLTPEELEAVRARKAAERGDFAGRIWLE</sequence>
<organism evidence="1 2">
    <name type="scientific">Deinococcus aerius</name>
    <dbReference type="NCBI Taxonomy" id="200253"/>
    <lineage>
        <taxon>Bacteria</taxon>
        <taxon>Thermotogati</taxon>
        <taxon>Deinococcota</taxon>
        <taxon>Deinococci</taxon>
        <taxon>Deinococcales</taxon>
        <taxon>Deinococcaceae</taxon>
        <taxon>Deinococcus</taxon>
    </lineage>
</organism>
<reference evidence="2" key="1">
    <citation type="submission" date="2018-01" db="EMBL/GenBank/DDBJ databases">
        <title>Draft Genome Sequence of the Radioresistant Bacterium Deinococcus aerius TR0125, Isolated from the Higher Atmosphere above Japan.</title>
        <authorList>
            <person name="Satoh K."/>
            <person name="Arai H."/>
            <person name="Sanzen T."/>
            <person name="Kawaguchi Y."/>
            <person name="Hayashi H."/>
            <person name="Yokobori S."/>
            <person name="Yamagishi A."/>
            <person name="Oono Y."/>
            <person name="Narumi I."/>
        </authorList>
    </citation>
    <scope>NUCLEOTIDE SEQUENCE [LARGE SCALE GENOMIC DNA]</scope>
    <source>
        <strain evidence="2">TR0125</strain>
    </source>
</reference>
<proteinExistence type="predicted"/>
<gene>
    <name evidence="1" type="ORF">DAERI_010198</name>
</gene>
<evidence type="ECO:0000313" key="2">
    <source>
        <dbReference type="Proteomes" id="UP000236569"/>
    </source>
</evidence>
<protein>
    <recommendedName>
        <fullName evidence="3">Phosphoribosyl-ATP pyrophosphohydrolase</fullName>
    </recommendedName>
</protein>
<dbReference type="SUPFAM" id="SSF101386">
    <property type="entry name" value="all-alpha NTP pyrophosphatases"/>
    <property type="match status" value="1"/>
</dbReference>
<dbReference type="InterPro" id="IPR038735">
    <property type="entry name" value="MSMEG_1276-like_NTP-PPase_dom"/>
</dbReference>
<accession>A0A2I9D103</accession>